<dbReference type="SUPFAM" id="SSF50978">
    <property type="entry name" value="WD40 repeat-like"/>
    <property type="match status" value="1"/>
</dbReference>
<evidence type="ECO:0000256" key="1">
    <source>
        <dbReference type="ARBA" id="ARBA00022574"/>
    </source>
</evidence>
<comment type="caution">
    <text evidence="6">The sequence shown here is derived from an EMBL/GenBank/DDBJ whole genome shotgun (WGS) entry which is preliminary data.</text>
</comment>
<dbReference type="GO" id="GO:0035082">
    <property type="term" value="P:axoneme assembly"/>
    <property type="evidence" value="ECO:0007669"/>
    <property type="project" value="TreeGrafter"/>
</dbReference>
<gene>
    <name evidence="6" type="ORF">NP493_1292g00018</name>
</gene>
<evidence type="ECO:0000313" key="7">
    <source>
        <dbReference type="Proteomes" id="UP001209878"/>
    </source>
</evidence>
<dbReference type="Gene3D" id="2.130.10.10">
    <property type="entry name" value="YVTN repeat-like/Quinoprotein amine dehydrogenase"/>
    <property type="match status" value="2"/>
</dbReference>
<dbReference type="InterPro" id="IPR020472">
    <property type="entry name" value="WD40_PAC1"/>
</dbReference>
<dbReference type="InterPro" id="IPR001680">
    <property type="entry name" value="WD40_rpt"/>
</dbReference>
<dbReference type="Proteomes" id="UP001209878">
    <property type="component" value="Unassembled WGS sequence"/>
</dbReference>
<evidence type="ECO:0000256" key="5">
    <source>
        <dbReference type="SAM" id="MobiDB-lite"/>
    </source>
</evidence>
<evidence type="ECO:0000256" key="3">
    <source>
        <dbReference type="PROSITE-ProRule" id="PRU00221"/>
    </source>
</evidence>
<proteinExistence type="predicted"/>
<feature type="repeat" description="WD" evidence="3">
    <location>
        <begin position="499"/>
        <end position="540"/>
    </location>
</feature>
<dbReference type="CDD" id="cd00200">
    <property type="entry name" value="WD40"/>
    <property type="match status" value="1"/>
</dbReference>
<organism evidence="6 7">
    <name type="scientific">Ridgeia piscesae</name>
    <name type="common">Tubeworm</name>
    <dbReference type="NCBI Taxonomy" id="27915"/>
    <lineage>
        <taxon>Eukaryota</taxon>
        <taxon>Metazoa</taxon>
        <taxon>Spiralia</taxon>
        <taxon>Lophotrochozoa</taxon>
        <taxon>Annelida</taxon>
        <taxon>Polychaeta</taxon>
        <taxon>Sedentaria</taxon>
        <taxon>Canalipalpata</taxon>
        <taxon>Sabellida</taxon>
        <taxon>Siboglinidae</taxon>
        <taxon>Ridgeia</taxon>
    </lineage>
</organism>
<feature type="repeat" description="WD" evidence="3">
    <location>
        <begin position="582"/>
        <end position="614"/>
    </location>
</feature>
<dbReference type="InterPro" id="IPR050995">
    <property type="entry name" value="WD-F-box_domain-protein"/>
</dbReference>
<dbReference type="PANTHER" id="PTHR14604:SF3">
    <property type="entry name" value="SPERM-ASSOCIATED ANTIGEN 16 PROTEIN"/>
    <property type="match status" value="1"/>
</dbReference>
<dbReference type="PROSITE" id="PS50082">
    <property type="entry name" value="WD_REPEATS_2"/>
    <property type="match status" value="7"/>
</dbReference>
<dbReference type="EMBL" id="JAODUO010001291">
    <property type="protein sequence ID" value="KAK2166986.1"/>
    <property type="molecule type" value="Genomic_DNA"/>
</dbReference>
<dbReference type="Pfam" id="PF00400">
    <property type="entry name" value="WD40"/>
    <property type="match status" value="7"/>
</dbReference>
<dbReference type="PANTHER" id="PTHR14604">
    <property type="entry name" value="WD40 REPEAT PF20"/>
    <property type="match status" value="1"/>
</dbReference>
<feature type="region of interest" description="Disordered" evidence="5">
    <location>
        <begin position="1"/>
        <end position="25"/>
    </location>
</feature>
<protein>
    <recommendedName>
        <fullName evidence="8">Sperm-associated antigen 16 protein</fullName>
    </recommendedName>
</protein>
<feature type="repeat" description="WD" evidence="3">
    <location>
        <begin position="551"/>
        <end position="582"/>
    </location>
</feature>
<accession>A0AAD9K9F8</accession>
<feature type="repeat" description="WD" evidence="3">
    <location>
        <begin position="457"/>
        <end position="489"/>
    </location>
</feature>
<dbReference type="GO" id="GO:1990716">
    <property type="term" value="C:axonemal central apparatus"/>
    <property type="evidence" value="ECO:0007669"/>
    <property type="project" value="TreeGrafter"/>
</dbReference>
<dbReference type="AlphaFoldDB" id="A0AAD9K9F8"/>
<keyword evidence="1 3" id="KW-0853">WD repeat</keyword>
<feature type="repeat" description="WD" evidence="3">
    <location>
        <begin position="331"/>
        <end position="372"/>
    </location>
</feature>
<keyword evidence="4" id="KW-0175">Coiled coil</keyword>
<feature type="compositionally biased region" description="Basic and acidic residues" evidence="5">
    <location>
        <begin position="1"/>
        <end position="12"/>
    </location>
</feature>
<dbReference type="InterPro" id="IPR015943">
    <property type="entry name" value="WD40/YVTN_repeat-like_dom_sf"/>
</dbReference>
<reference evidence="6" key="1">
    <citation type="journal article" date="2023" name="Mol. Biol. Evol.">
        <title>Third-Generation Sequencing Reveals the Adaptive Role of the Epigenome in Three Deep-Sea Polychaetes.</title>
        <authorList>
            <person name="Perez M."/>
            <person name="Aroh O."/>
            <person name="Sun Y."/>
            <person name="Lan Y."/>
            <person name="Juniper S.K."/>
            <person name="Young C.R."/>
            <person name="Angers B."/>
            <person name="Qian P.Y."/>
        </authorList>
    </citation>
    <scope>NUCLEOTIDE SEQUENCE</scope>
    <source>
        <strain evidence="6">R07B-5</strain>
    </source>
</reference>
<dbReference type="FunFam" id="2.130.10.10:FF:001413">
    <property type="entry name" value="sperm-associated antigen 16 protein"/>
    <property type="match status" value="1"/>
</dbReference>
<sequence>MAAATENEKYYLEQEQIPADEDSEYRYDTVTVEDEFISEDIEESLDSVVRTIRKSTEDAAASLRRETQLKSSVTTRPEVVDDFVRNFLVKMGMSKSLDTFQTEWYEMQQQGLLPEEQIGVAPDIYTKNAQMAHELKNLRREMNKYKEATLKAKEAYVKLRKERDYHRMHHKRVVQEKARLIAELKKLKDHYADYEPTLQQLKQRYEVAMKEKMLTRLERDRAVGQVHGLKSTLRNLDQTGGQFFMPEANIHACRTGATVPVDKFGHGPTQRRMAEAREKWEGKDITEEATPRHPNDSMFPVDNGVHPYLAQSRLPSGHLTRTGGFHLSHSYQAHSHAVSSVALHPRKQILSTTSDDCTWKMWAIPTGEIIMTGEGHTDWVCDSDFHPSGTKLATTSGDTTVKIWDFAKAECVHTFTEHTLAVWACSWHTCGDFLATCSMDNTGKIWDLNSQRCRWTLRGHTDSVNSISFIPYSNTVITCSADKTVSLWDSRMGLCGQTFYGHMHSVNDVTLNQRCDTVASCDSYGTVKLWDMRTGAPMVSTDCGPHPSNKVAFDPSGTVLAIASNDSTVRMYEVGTGQVTSLAGHEDAVQCLVFDKSGDFLVSGGSDLTVRIWS</sequence>
<dbReference type="InterPro" id="IPR036322">
    <property type="entry name" value="WD40_repeat_dom_sf"/>
</dbReference>
<feature type="coiled-coil region" evidence="4">
    <location>
        <begin position="128"/>
        <end position="218"/>
    </location>
</feature>
<dbReference type="PROSITE" id="PS50294">
    <property type="entry name" value="WD_REPEATS_REGION"/>
    <property type="match status" value="6"/>
</dbReference>
<evidence type="ECO:0000256" key="4">
    <source>
        <dbReference type="SAM" id="Coils"/>
    </source>
</evidence>
<keyword evidence="7" id="KW-1185">Reference proteome</keyword>
<feature type="repeat" description="WD" evidence="3">
    <location>
        <begin position="415"/>
        <end position="456"/>
    </location>
</feature>
<evidence type="ECO:0008006" key="8">
    <source>
        <dbReference type="Google" id="ProtNLM"/>
    </source>
</evidence>
<evidence type="ECO:0000313" key="6">
    <source>
        <dbReference type="EMBL" id="KAK2166986.1"/>
    </source>
</evidence>
<dbReference type="FunFam" id="2.130.10.10:FF:001313">
    <property type="entry name" value="Predicted protein"/>
    <property type="match status" value="1"/>
</dbReference>
<keyword evidence="2" id="KW-0677">Repeat</keyword>
<name>A0AAD9K9F8_RIDPI</name>
<dbReference type="SMART" id="SM00320">
    <property type="entry name" value="WD40"/>
    <property type="match status" value="7"/>
</dbReference>
<evidence type="ECO:0000256" key="2">
    <source>
        <dbReference type="ARBA" id="ARBA00022737"/>
    </source>
</evidence>
<feature type="repeat" description="WD" evidence="3">
    <location>
        <begin position="373"/>
        <end position="414"/>
    </location>
</feature>
<dbReference type="PRINTS" id="PR00320">
    <property type="entry name" value="GPROTEINBRPT"/>
</dbReference>